<dbReference type="Gene3D" id="3.40.50.300">
    <property type="entry name" value="P-loop containing nucleotide triphosphate hydrolases"/>
    <property type="match status" value="1"/>
</dbReference>
<accession>A0A292YDM5</accession>
<feature type="domain" description="Bacterial type II secretion system protein E" evidence="2">
    <location>
        <begin position="195"/>
        <end position="209"/>
    </location>
</feature>
<dbReference type="Proteomes" id="UP000217944">
    <property type="component" value="Unassembled WGS sequence"/>
</dbReference>
<dbReference type="CDD" id="cd01131">
    <property type="entry name" value="PilT"/>
    <property type="match status" value="1"/>
</dbReference>
<evidence type="ECO:0000259" key="2">
    <source>
        <dbReference type="PROSITE" id="PS00662"/>
    </source>
</evidence>
<dbReference type="GO" id="GO:0005524">
    <property type="term" value="F:ATP binding"/>
    <property type="evidence" value="ECO:0007669"/>
    <property type="project" value="InterPro"/>
</dbReference>
<dbReference type="PROSITE" id="PS00662">
    <property type="entry name" value="T2SP_E"/>
    <property type="match status" value="1"/>
</dbReference>
<dbReference type="InterPro" id="IPR027417">
    <property type="entry name" value="P-loop_NTPase"/>
</dbReference>
<evidence type="ECO:0000313" key="4">
    <source>
        <dbReference type="Proteomes" id="UP000217944"/>
    </source>
</evidence>
<dbReference type="InterPro" id="IPR001482">
    <property type="entry name" value="T2SS/T4SS_dom"/>
</dbReference>
<dbReference type="Pfam" id="PF00437">
    <property type="entry name" value="T2SSE"/>
    <property type="match status" value="1"/>
</dbReference>
<dbReference type="GO" id="GO:0016887">
    <property type="term" value="F:ATP hydrolysis activity"/>
    <property type="evidence" value="ECO:0007669"/>
    <property type="project" value="InterPro"/>
</dbReference>
<sequence>MTREQLVKYLNFLVQKEGSDLHIKAGDGIRVRIQGKLVPIESPKLTRESVIELLKEILRSRFDEMVKKKEIDFNYKLDENYRFRGNAFFQIDGPSIVFRTIPVNIPTIEDLKLPPVIKKFTEIERGLVLVTGVTGSGKSTTLAAMIDEINNKKAKHIITIEDPVEFVHKDKKCLINQRSLGEDTLSFSNALRAALREDPDIILVGEMRDLETIEIALHAAETGHLVYSTLHTLDAKETINRIIGVFPPSEQHRIRMTLGSVLEGVISQRLVPTVDGKRTAAMEILIKTPRIRELIFQDRDEEIRDTIEEGKKIYGTQSFDQHLVDLVLEGRVDEKTALEYATSRDDFILKLKKAKLDKGIEVISDEKIGLKIDN</sequence>
<dbReference type="OrthoDB" id="9810761at2"/>
<gene>
    <name evidence="3" type="ORF">LNAT_P0792</name>
</gene>
<name>A0A292YDM5_9BACT</name>
<dbReference type="Gene3D" id="3.30.450.90">
    <property type="match status" value="1"/>
</dbReference>
<dbReference type="PANTHER" id="PTHR30486:SF12">
    <property type="entry name" value="TYPE IV PILUS ATPASE PILU"/>
    <property type="match status" value="1"/>
</dbReference>
<dbReference type="NCBIfam" id="TIGR01420">
    <property type="entry name" value="pilT_fam"/>
    <property type="match status" value="1"/>
</dbReference>
<proteinExistence type="inferred from homology"/>
<evidence type="ECO:0000313" key="3">
    <source>
        <dbReference type="EMBL" id="GAX87496.1"/>
    </source>
</evidence>
<dbReference type="InterPro" id="IPR050921">
    <property type="entry name" value="T4SS_GSP_E_ATPase"/>
</dbReference>
<protein>
    <submittedName>
        <fullName evidence="3">Twitching motility protein PilT</fullName>
    </submittedName>
</protein>
<organism evidence="3 4">
    <name type="scientific">Lebetimonas natsushimae</name>
    <dbReference type="NCBI Taxonomy" id="1936991"/>
    <lineage>
        <taxon>Bacteria</taxon>
        <taxon>Pseudomonadati</taxon>
        <taxon>Campylobacterota</taxon>
        <taxon>Epsilonproteobacteria</taxon>
        <taxon>Nautiliales</taxon>
        <taxon>Nautiliaceae</taxon>
        <taxon>Lebetimonas</taxon>
    </lineage>
</organism>
<dbReference type="AlphaFoldDB" id="A0A292YDM5"/>
<dbReference type="PANTHER" id="PTHR30486">
    <property type="entry name" value="TWITCHING MOTILITY PROTEIN PILT"/>
    <property type="match status" value="1"/>
</dbReference>
<reference evidence="3 4" key="1">
    <citation type="journal article" date="2017" name="Syst. Appl. Microbiol.">
        <title>Lebetimonas natsushimae sp. nov., a novel strictly anaerobic, moderately thermophilic chemoautotroph isolated from a deep-sea hydrothermal vent polychaete nest in the Mid-Okinawa Trough.</title>
        <authorList>
            <person name="Nagata R."/>
            <person name="Takaki Y."/>
            <person name="Tame A."/>
            <person name="Nunoura T."/>
            <person name="Muto H."/>
            <person name="Mino S."/>
            <person name="Sawayama S."/>
            <person name="Takai K."/>
            <person name="Nakagawa S."/>
        </authorList>
    </citation>
    <scope>NUCLEOTIDE SEQUENCE [LARGE SCALE GENOMIC DNA]</scope>
    <source>
        <strain evidence="3 4">HS1857</strain>
    </source>
</reference>
<comment type="similarity">
    <text evidence="1">Belongs to the GSP E family.</text>
</comment>
<dbReference type="RefSeq" id="WP_096258630.1">
    <property type="nucleotide sequence ID" value="NZ_BDME01000001.1"/>
</dbReference>
<dbReference type="EMBL" id="BDME01000001">
    <property type="protein sequence ID" value="GAX87496.1"/>
    <property type="molecule type" value="Genomic_DNA"/>
</dbReference>
<evidence type="ECO:0000256" key="1">
    <source>
        <dbReference type="ARBA" id="ARBA00006611"/>
    </source>
</evidence>
<keyword evidence="4" id="KW-1185">Reference proteome</keyword>
<dbReference type="SUPFAM" id="SSF52540">
    <property type="entry name" value="P-loop containing nucleoside triphosphate hydrolases"/>
    <property type="match status" value="1"/>
</dbReference>
<dbReference type="InterPro" id="IPR006321">
    <property type="entry name" value="PilT/PilU"/>
</dbReference>
<comment type="caution">
    <text evidence="3">The sequence shown here is derived from an EMBL/GenBank/DDBJ whole genome shotgun (WGS) entry which is preliminary data.</text>
</comment>